<dbReference type="AlphaFoldDB" id="A0A2B7YF39"/>
<comment type="caution">
    <text evidence="2">The sequence shown here is derived from an EMBL/GenBank/DDBJ whole genome shotgun (WGS) entry which is preliminary data.</text>
</comment>
<dbReference type="EMBL" id="NJGI01000001">
    <property type="protein sequence ID" value="PGH22684.1"/>
    <property type="molecule type" value="Genomic_DNA"/>
</dbReference>
<reference evidence="2 3" key="1">
    <citation type="submission" date="2017-06" db="EMBL/GenBank/DDBJ databases">
        <title>Genome sequencing of Fusobacterium nucleatum subsp. polymorphum KCOM 1232 (=ChDC F37).</title>
        <authorList>
            <person name="Kook J.-K."/>
            <person name="Park S.-N."/>
            <person name="Lim Y.K."/>
            <person name="Roh H."/>
        </authorList>
    </citation>
    <scope>NUCLEOTIDE SEQUENCE [LARGE SCALE GENOMIC DNA]</scope>
    <source>
        <strain evidence="3">KCOM 1232 ( ChDC F37)</strain>
    </source>
</reference>
<protein>
    <submittedName>
        <fullName evidence="2">SMI1/KNR4 family protein</fullName>
    </submittedName>
</protein>
<feature type="domain" description="Knr4/Smi1-like" evidence="1">
    <location>
        <begin position="176"/>
        <end position="315"/>
    </location>
</feature>
<dbReference type="SUPFAM" id="SSF48452">
    <property type="entry name" value="TPR-like"/>
    <property type="match status" value="1"/>
</dbReference>
<dbReference type="SMART" id="SM00860">
    <property type="entry name" value="SMI1_KNR4"/>
    <property type="match status" value="1"/>
</dbReference>
<name>A0A2B7YF39_FUSNP</name>
<dbReference type="Proteomes" id="UP000222862">
    <property type="component" value="Unassembled WGS sequence"/>
</dbReference>
<dbReference type="Gene3D" id="3.40.1580.10">
    <property type="entry name" value="SMI1/KNR4-like"/>
    <property type="match status" value="1"/>
</dbReference>
<organism evidence="2 3">
    <name type="scientific">Fusobacterium nucleatum subsp. polymorphum</name>
    <name type="common">Fusobacterium polymorphum</name>
    <dbReference type="NCBI Taxonomy" id="76857"/>
    <lineage>
        <taxon>Bacteria</taxon>
        <taxon>Fusobacteriati</taxon>
        <taxon>Fusobacteriota</taxon>
        <taxon>Fusobacteriia</taxon>
        <taxon>Fusobacteriales</taxon>
        <taxon>Fusobacteriaceae</taxon>
        <taxon>Fusobacterium</taxon>
    </lineage>
</organism>
<evidence type="ECO:0000313" key="2">
    <source>
        <dbReference type="EMBL" id="PGH22684.1"/>
    </source>
</evidence>
<evidence type="ECO:0000259" key="1">
    <source>
        <dbReference type="SMART" id="SM00860"/>
    </source>
</evidence>
<proteinExistence type="predicted"/>
<dbReference type="SUPFAM" id="SSF160631">
    <property type="entry name" value="SMI1/KNR4-like"/>
    <property type="match status" value="1"/>
</dbReference>
<dbReference type="Pfam" id="PF09346">
    <property type="entry name" value="SMI1_KNR4"/>
    <property type="match status" value="1"/>
</dbReference>
<dbReference type="Gene3D" id="1.25.40.10">
    <property type="entry name" value="Tetratricopeptide repeat domain"/>
    <property type="match status" value="1"/>
</dbReference>
<sequence length="327" mass="38609">MEKDELISKLSTFIRNENYAKIDEIIKKFREESNYEMICFSSQAFINLYEFKEALKILDSIKNEYSENGEFCIRYAMALYNSNKEDKALEWFEKAKEKGIKEIDETSSKNYPKSIDAWLKRVRLWGPRKMEKNTFEKELREKRNKKPLLNVSFKEDVLKGLWYHDEFSLREYVGKTTTDEDFKKVEKELGYCLPEAYKVLMKIQNGGELRKNTFRGPFRRSWSRGFFDVNYIYGVDSSSDYSLCGKFGHKLWIEKWKYPNIGIAICGSVRGGHDIIFLDYSDCGPEGEPCVVNIDQEADYEITYLADNFKDFIDGLFSDEEYEDEDD</sequence>
<evidence type="ECO:0000313" key="3">
    <source>
        <dbReference type="Proteomes" id="UP000222862"/>
    </source>
</evidence>
<accession>A0A2B7YF39</accession>
<dbReference type="RefSeq" id="WP_098702719.1">
    <property type="nucleotide sequence ID" value="NZ_NJGI01000001.1"/>
</dbReference>
<dbReference type="InterPro" id="IPR037883">
    <property type="entry name" value="Knr4/Smi1-like_sf"/>
</dbReference>
<dbReference type="InterPro" id="IPR018958">
    <property type="entry name" value="Knr4/Smi1-like_dom"/>
</dbReference>
<dbReference type="InterPro" id="IPR011990">
    <property type="entry name" value="TPR-like_helical_dom_sf"/>
</dbReference>
<dbReference type="STRING" id="76857.RO02_05900"/>
<gene>
    <name evidence="2" type="ORF">RN96_06165</name>
</gene>